<evidence type="ECO:0000313" key="7">
    <source>
        <dbReference type="EMBL" id="OAD21311.1"/>
    </source>
</evidence>
<dbReference type="Proteomes" id="UP000076962">
    <property type="component" value="Unassembled WGS sequence"/>
</dbReference>
<name>A0A176RZS9_9GAMM</name>
<evidence type="ECO:0000256" key="2">
    <source>
        <dbReference type="ARBA" id="ARBA00022692"/>
    </source>
</evidence>
<dbReference type="SUPFAM" id="SSF161098">
    <property type="entry name" value="MetI-like"/>
    <property type="match status" value="2"/>
</dbReference>
<keyword evidence="4 5" id="KW-0472">Membrane</keyword>
<evidence type="ECO:0000256" key="1">
    <source>
        <dbReference type="ARBA" id="ARBA00004651"/>
    </source>
</evidence>
<keyword evidence="2 5" id="KW-0812">Transmembrane</keyword>
<dbReference type="SUPFAM" id="SSF50978">
    <property type="entry name" value="WD40 repeat-like"/>
    <property type="match status" value="1"/>
</dbReference>
<dbReference type="Pfam" id="PF00528">
    <property type="entry name" value="BPD_transp_1"/>
    <property type="match status" value="1"/>
</dbReference>
<evidence type="ECO:0000256" key="5">
    <source>
        <dbReference type="RuleBase" id="RU363032"/>
    </source>
</evidence>
<evidence type="ECO:0000313" key="8">
    <source>
        <dbReference type="Proteomes" id="UP000076962"/>
    </source>
</evidence>
<feature type="transmembrane region" description="Helical" evidence="5">
    <location>
        <begin position="357"/>
        <end position="381"/>
    </location>
</feature>
<dbReference type="PROSITE" id="PS50928">
    <property type="entry name" value="ABC_TM1"/>
    <property type="match status" value="1"/>
</dbReference>
<dbReference type="GO" id="GO:0055085">
    <property type="term" value="P:transmembrane transport"/>
    <property type="evidence" value="ECO:0007669"/>
    <property type="project" value="InterPro"/>
</dbReference>
<dbReference type="Gene3D" id="2.130.10.10">
    <property type="entry name" value="YVTN repeat-like/Quinoprotein amine dehydrogenase"/>
    <property type="match status" value="1"/>
</dbReference>
<dbReference type="PANTHER" id="PTHR42727:SF1">
    <property type="entry name" value="PHOSPHATE TRANSPORT SYSTEM PERMEASE"/>
    <property type="match status" value="1"/>
</dbReference>
<keyword evidence="5" id="KW-0813">Transport</keyword>
<feature type="transmembrane region" description="Helical" evidence="5">
    <location>
        <begin position="212"/>
        <end position="235"/>
    </location>
</feature>
<dbReference type="Gene3D" id="1.10.3720.10">
    <property type="entry name" value="MetI-like"/>
    <property type="match status" value="1"/>
</dbReference>
<feature type="transmembrane region" description="Helical" evidence="5">
    <location>
        <begin position="310"/>
        <end position="337"/>
    </location>
</feature>
<sequence>MLDKEQRVVYVTDNDGHISHIDVTDKSEPQMLQRLRVLDVHQKMTSLEFITGDLSLLIGDSEGRISQWFLVRDENNNNVLTKIREFHEQKAPIIGIASEERRKGFVAVDSAGQVGVYHSTAHRTLILESIGEQRHIAVSPRADTLLAEDKSGNMQVWGLHNEHPEVSMSALWGKVWYESYEKPDYVWQSSSASSDFEPKFSLIPLAFGTLKAAFYAMLIAVPLSILGAIYTAYFMAPRMRSLVKPTIEIMAALPTVILGFLAGLWLAPVMEDNMPGVFTLLFLMPIGVLLFAYAWRYLPWARRISEGWQAALLIPVVLLIAWVSFVLSHPLEVWLFGGDMPHWLTTELGIAFDQRNAIVVGIAMGLAVIPTIFSMAEDAVFSVPKHLTMGSLALGATYWQTMVRVVLLTASPGIFSAIMIGMGRAVGETMIVLMATGNTPIMDFNIFQGLRTLSANIAVEMPESEVASTHYRILFLSALVLFIFTFFLNTLAEVVRHRLRRKYSSL</sequence>
<protein>
    <submittedName>
        <fullName evidence="7">Phosphate transport system permease protein PstC</fullName>
    </submittedName>
</protein>
<evidence type="ECO:0000259" key="6">
    <source>
        <dbReference type="PROSITE" id="PS50928"/>
    </source>
</evidence>
<feature type="transmembrane region" description="Helical" evidence="5">
    <location>
        <begin position="471"/>
        <end position="492"/>
    </location>
</feature>
<keyword evidence="3 5" id="KW-1133">Transmembrane helix</keyword>
<dbReference type="GO" id="GO:0005886">
    <property type="term" value="C:plasma membrane"/>
    <property type="evidence" value="ECO:0007669"/>
    <property type="project" value="UniProtKB-SubCell"/>
</dbReference>
<dbReference type="PANTHER" id="PTHR42727">
    <property type="entry name" value="PHOSPHATE TRANSPORT SYSTEM PERMEASE PROTEIN"/>
    <property type="match status" value="1"/>
</dbReference>
<dbReference type="InterPro" id="IPR035906">
    <property type="entry name" value="MetI-like_sf"/>
</dbReference>
<comment type="similarity">
    <text evidence="5">Belongs to the binding-protein-dependent transport system permease family.</text>
</comment>
<keyword evidence="8" id="KW-1185">Reference proteome</keyword>
<gene>
    <name evidence="7" type="ORF">THIOM_002928</name>
</gene>
<reference evidence="7 8" key="1">
    <citation type="submission" date="2016-05" db="EMBL/GenBank/DDBJ databases">
        <title>Single-cell genome of chain-forming Candidatus Thiomargarita nelsonii and comparison to other large sulfur-oxidizing bacteria.</title>
        <authorList>
            <person name="Winkel M."/>
            <person name="Salman V."/>
            <person name="Woyke T."/>
            <person name="Schulz-Vogt H."/>
            <person name="Richter M."/>
            <person name="Flood B."/>
            <person name="Bailey J."/>
            <person name="Amann R."/>
            <person name="Mussmann M."/>
        </authorList>
    </citation>
    <scope>NUCLEOTIDE SEQUENCE [LARGE SCALE GENOMIC DNA]</scope>
    <source>
        <strain evidence="7 8">THI036</strain>
    </source>
</reference>
<dbReference type="InterPro" id="IPR000515">
    <property type="entry name" value="MetI-like"/>
</dbReference>
<dbReference type="InterPro" id="IPR036322">
    <property type="entry name" value="WD40_repeat_dom_sf"/>
</dbReference>
<evidence type="ECO:0000256" key="3">
    <source>
        <dbReference type="ARBA" id="ARBA00022989"/>
    </source>
</evidence>
<dbReference type="CDD" id="cd06261">
    <property type="entry name" value="TM_PBP2"/>
    <property type="match status" value="1"/>
</dbReference>
<comment type="caution">
    <text evidence="7">The sequence shown here is derived from an EMBL/GenBank/DDBJ whole genome shotgun (WGS) entry which is preliminary data.</text>
</comment>
<evidence type="ECO:0000256" key="4">
    <source>
        <dbReference type="ARBA" id="ARBA00023136"/>
    </source>
</evidence>
<dbReference type="InterPro" id="IPR015943">
    <property type="entry name" value="WD40/YVTN_repeat-like_dom_sf"/>
</dbReference>
<organism evidence="7 8">
    <name type="scientific">Candidatus Thiomargarita nelsonii</name>
    <dbReference type="NCBI Taxonomy" id="1003181"/>
    <lineage>
        <taxon>Bacteria</taxon>
        <taxon>Pseudomonadati</taxon>
        <taxon>Pseudomonadota</taxon>
        <taxon>Gammaproteobacteria</taxon>
        <taxon>Thiotrichales</taxon>
        <taxon>Thiotrichaceae</taxon>
        <taxon>Thiomargarita</taxon>
    </lineage>
</organism>
<accession>A0A176RZS9</accession>
<feature type="domain" description="ABC transmembrane type-1" evidence="6">
    <location>
        <begin position="206"/>
        <end position="492"/>
    </location>
</feature>
<comment type="subcellular location">
    <subcellularLocation>
        <location evidence="1 5">Cell membrane</location>
        <topology evidence="1 5">Multi-pass membrane protein</topology>
    </subcellularLocation>
</comment>
<feature type="transmembrane region" description="Helical" evidence="5">
    <location>
        <begin position="402"/>
        <end position="422"/>
    </location>
</feature>
<dbReference type="PATRIC" id="fig|1003181.4.peg.3962"/>
<feature type="transmembrane region" description="Helical" evidence="5">
    <location>
        <begin position="278"/>
        <end position="298"/>
    </location>
</feature>
<feature type="transmembrane region" description="Helical" evidence="5">
    <location>
        <begin position="247"/>
        <end position="266"/>
    </location>
</feature>
<proteinExistence type="inferred from homology"/>
<dbReference type="AlphaFoldDB" id="A0A176RZS9"/>
<dbReference type="EMBL" id="LUTY01001725">
    <property type="protein sequence ID" value="OAD21311.1"/>
    <property type="molecule type" value="Genomic_DNA"/>
</dbReference>